<dbReference type="InterPro" id="IPR014152">
    <property type="entry name" value="AddA"/>
</dbReference>
<dbReference type="GO" id="GO:0033202">
    <property type="term" value="C:DNA helicase complex"/>
    <property type="evidence" value="ECO:0007669"/>
    <property type="project" value="TreeGrafter"/>
</dbReference>
<dbReference type="EC" id="5.6.2.4" evidence="12"/>
<feature type="region of interest" description="Disordered" evidence="15">
    <location>
        <begin position="997"/>
        <end position="1017"/>
    </location>
</feature>
<keyword evidence="4 14" id="KW-0378">Hydrolase</keyword>
<keyword evidence="9" id="KW-0234">DNA repair</keyword>
<gene>
    <name evidence="18" type="primary">addA</name>
    <name evidence="18" type="ORF">H8S57_06210</name>
</gene>
<evidence type="ECO:0000256" key="14">
    <source>
        <dbReference type="PROSITE-ProRule" id="PRU00560"/>
    </source>
</evidence>
<keyword evidence="8" id="KW-0238">DNA-binding</keyword>
<evidence type="ECO:0000256" key="3">
    <source>
        <dbReference type="ARBA" id="ARBA00022763"/>
    </source>
</evidence>
<evidence type="ECO:0000313" key="19">
    <source>
        <dbReference type="Proteomes" id="UP000661435"/>
    </source>
</evidence>
<keyword evidence="6" id="KW-0269">Exonuclease</keyword>
<organism evidence="18 19">
    <name type="scientific">Lawsonibacter hominis</name>
    <dbReference type="NCBI Taxonomy" id="2763053"/>
    <lineage>
        <taxon>Bacteria</taxon>
        <taxon>Bacillati</taxon>
        <taxon>Bacillota</taxon>
        <taxon>Clostridia</taxon>
        <taxon>Eubacteriales</taxon>
        <taxon>Oscillospiraceae</taxon>
        <taxon>Lawsonibacter</taxon>
    </lineage>
</organism>
<dbReference type="PROSITE" id="PS51217">
    <property type="entry name" value="UVRD_HELICASE_CTER"/>
    <property type="match status" value="1"/>
</dbReference>
<evidence type="ECO:0000259" key="17">
    <source>
        <dbReference type="PROSITE" id="PS51217"/>
    </source>
</evidence>
<comment type="caution">
    <text evidence="18">The sequence shown here is derived from an EMBL/GenBank/DDBJ whole genome shotgun (WGS) entry which is preliminary data.</text>
</comment>
<dbReference type="GO" id="GO:0005829">
    <property type="term" value="C:cytosol"/>
    <property type="evidence" value="ECO:0007669"/>
    <property type="project" value="TreeGrafter"/>
</dbReference>
<dbReference type="Gene3D" id="3.40.50.300">
    <property type="entry name" value="P-loop containing nucleotide triphosphate hydrolases"/>
    <property type="match status" value="4"/>
</dbReference>
<dbReference type="GO" id="GO:0006302">
    <property type="term" value="P:double-strand break repair"/>
    <property type="evidence" value="ECO:0007669"/>
    <property type="project" value="InterPro"/>
</dbReference>
<dbReference type="RefSeq" id="WP_186907220.1">
    <property type="nucleotide sequence ID" value="NZ_JACOPP010000006.1"/>
</dbReference>
<name>A0A8J6JDJ2_9FIRM</name>
<proteinExistence type="predicted"/>
<evidence type="ECO:0000256" key="5">
    <source>
        <dbReference type="ARBA" id="ARBA00022806"/>
    </source>
</evidence>
<keyword evidence="10" id="KW-0413">Isomerase</keyword>
<dbReference type="PANTHER" id="PTHR11070">
    <property type="entry name" value="UVRD / RECB / PCRA DNA HELICASE FAMILY MEMBER"/>
    <property type="match status" value="1"/>
</dbReference>
<dbReference type="InterPro" id="IPR014017">
    <property type="entry name" value="DNA_helicase_UvrD-like_C"/>
</dbReference>
<accession>A0A8J6JDJ2</accession>
<dbReference type="EMBL" id="JACOPP010000006">
    <property type="protein sequence ID" value="MBC5733317.1"/>
    <property type="molecule type" value="Genomic_DNA"/>
</dbReference>
<keyword evidence="3" id="KW-0227">DNA damage</keyword>
<evidence type="ECO:0000256" key="7">
    <source>
        <dbReference type="ARBA" id="ARBA00022840"/>
    </source>
</evidence>
<dbReference type="InterPro" id="IPR038726">
    <property type="entry name" value="PDDEXK_AddAB-type"/>
</dbReference>
<evidence type="ECO:0000256" key="11">
    <source>
        <dbReference type="ARBA" id="ARBA00034617"/>
    </source>
</evidence>
<dbReference type="Pfam" id="PF00580">
    <property type="entry name" value="UvrD-helicase"/>
    <property type="match status" value="1"/>
</dbReference>
<dbReference type="Pfam" id="PF12705">
    <property type="entry name" value="PDDEXK_1"/>
    <property type="match status" value="1"/>
</dbReference>
<dbReference type="InterPro" id="IPR027417">
    <property type="entry name" value="P-loop_NTPase"/>
</dbReference>
<dbReference type="GO" id="GO:0004527">
    <property type="term" value="F:exonuclease activity"/>
    <property type="evidence" value="ECO:0007669"/>
    <property type="project" value="UniProtKB-KW"/>
</dbReference>
<dbReference type="Gene3D" id="1.10.486.10">
    <property type="entry name" value="PCRA, domain 4"/>
    <property type="match status" value="1"/>
</dbReference>
<evidence type="ECO:0000313" key="18">
    <source>
        <dbReference type="EMBL" id="MBC5733317.1"/>
    </source>
</evidence>
<evidence type="ECO:0000259" key="16">
    <source>
        <dbReference type="PROSITE" id="PS51198"/>
    </source>
</evidence>
<keyword evidence="7 14" id="KW-0067">ATP-binding</keyword>
<dbReference type="GO" id="GO:0043138">
    <property type="term" value="F:3'-5' DNA helicase activity"/>
    <property type="evidence" value="ECO:0007669"/>
    <property type="project" value="UniProtKB-EC"/>
</dbReference>
<dbReference type="PANTHER" id="PTHR11070:SF48">
    <property type="entry name" value="ATP-DEPENDENT HELICASE_NUCLEASE SUBUNIT A"/>
    <property type="match status" value="1"/>
</dbReference>
<dbReference type="Proteomes" id="UP000661435">
    <property type="component" value="Unassembled WGS sequence"/>
</dbReference>
<comment type="catalytic activity">
    <reaction evidence="13">
        <text>ATP + H2O = ADP + phosphate + H(+)</text>
        <dbReference type="Rhea" id="RHEA:13065"/>
        <dbReference type="ChEBI" id="CHEBI:15377"/>
        <dbReference type="ChEBI" id="CHEBI:15378"/>
        <dbReference type="ChEBI" id="CHEBI:30616"/>
        <dbReference type="ChEBI" id="CHEBI:43474"/>
        <dbReference type="ChEBI" id="CHEBI:456216"/>
        <dbReference type="EC" id="5.6.2.4"/>
    </reaction>
</comment>
<dbReference type="SUPFAM" id="SSF52980">
    <property type="entry name" value="Restriction endonuclease-like"/>
    <property type="match status" value="1"/>
</dbReference>
<dbReference type="InterPro" id="IPR011604">
    <property type="entry name" value="PDDEXK-like_dom_sf"/>
</dbReference>
<evidence type="ECO:0000256" key="6">
    <source>
        <dbReference type="ARBA" id="ARBA00022839"/>
    </source>
</evidence>
<dbReference type="GO" id="GO:0003677">
    <property type="term" value="F:DNA binding"/>
    <property type="evidence" value="ECO:0007669"/>
    <property type="project" value="UniProtKB-KW"/>
</dbReference>
<keyword evidence="1" id="KW-0540">Nuclease</keyword>
<reference evidence="18" key="1">
    <citation type="submission" date="2020-08" db="EMBL/GenBank/DDBJ databases">
        <title>Genome public.</title>
        <authorList>
            <person name="Liu C."/>
            <person name="Sun Q."/>
        </authorList>
    </citation>
    <scope>NUCLEOTIDE SEQUENCE</scope>
    <source>
        <strain evidence="18">NSJ-51</strain>
    </source>
</reference>
<evidence type="ECO:0000256" key="10">
    <source>
        <dbReference type="ARBA" id="ARBA00023235"/>
    </source>
</evidence>
<keyword evidence="5 14" id="KW-0347">Helicase</keyword>
<dbReference type="CDD" id="cd17932">
    <property type="entry name" value="DEXQc_UvrD"/>
    <property type="match status" value="1"/>
</dbReference>
<dbReference type="Gene3D" id="3.90.320.10">
    <property type="match status" value="1"/>
</dbReference>
<evidence type="ECO:0000256" key="1">
    <source>
        <dbReference type="ARBA" id="ARBA00022722"/>
    </source>
</evidence>
<keyword evidence="2 14" id="KW-0547">Nucleotide-binding</keyword>
<evidence type="ECO:0000256" key="2">
    <source>
        <dbReference type="ARBA" id="ARBA00022741"/>
    </source>
</evidence>
<dbReference type="InterPro" id="IPR000212">
    <property type="entry name" value="DNA_helicase_UvrD/REP"/>
</dbReference>
<dbReference type="InterPro" id="IPR011335">
    <property type="entry name" value="Restrct_endonuc-II-like"/>
</dbReference>
<dbReference type="SUPFAM" id="SSF52540">
    <property type="entry name" value="P-loop containing nucleoside triphosphate hydrolases"/>
    <property type="match status" value="1"/>
</dbReference>
<protein>
    <recommendedName>
        <fullName evidence="12">DNA 3'-5' helicase</fullName>
        <ecNumber evidence="12">5.6.2.4</ecNumber>
    </recommendedName>
</protein>
<evidence type="ECO:0000256" key="15">
    <source>
        <dbReference type="SAM" id="MobiDB-lite"/>
    </source>
</evidence>
<dbReference type="InterPro" id="IPR014016">
    <property type="entry name" value="UvrD-like_ATP-bd"/>
</dbReference>
<dbReference type="GO" id="GO:0005524">
    <property type="term" value="F:ATP binding"/>
    <property type="evidence" value="ECO:0007669"/>
    <property type="project" value="UniProtKB-UniRule"/>
</dbReference>
<dbReference type="GO" id="GO:0000725">
    <property type="term" value="P:recombinational repair"/>
    <property type="evidence" value="ECO:0007669"/>
    <property type="project" value="TreeGrafter"/>
</dbReference>
<dbReference type="NCBIfam" id="TIGR02785">
    <property type="entry name" value="addA_Gpos"/>
    <property type="match status" value="1"/>
</dbReference>
<feature type="domain" description="UvrD-like helicase ATP-binding" evidence="16">
    <location>
        <begin position="3"/>
        <end position="471"/>
    </location>
</feature>
<evidence type="ECO:0000256" key="9">
    <source>
        <dbReference type="ARBA" id="ARBA00023204"/>
    </source>
</evidence>
<dbReference type="AlphaFoldDB" id="A0A8J6JDJ2"/>
<dbReference type="PROSITE" id="PS51198">
    <property type="entry name" value="UVRD_HELICASE_ATP_BIND"/>
    <property type="match status" value="1"/>
</dbReference>
<feature type="domain" description="UvrD-like helicase C-terminal" evidence="17">
    <location>
        <begin position="505"/>
        <end position="784"/>
    </location>
</feature>
<evidence type="ECO:0000256" key="13">
    <source>
        <dbReference type="ARBA" id="ARBA00048988"/>
    </source>
</evidence>
<feature type="binding site" evidence="14">
    <location>
        <begin position="24"/>
        <end position="31"/>
    </location>
    <ligand>
        <name>ATP</name>
        <dbReference type="ChEBI" id="CHEBI:30616"/>
    </ligand>
</feature>
<evidence type="ECO:0000256" key="8">
    <source>
        <dbReference type="ARBA" id="ARBA00023125"/>
    </source>
</evidence>
<keyword evidence="19" id="KW-1185">Reference proteome</keyword>
<comment type="catalytic activity">
    <reaction evidence="11">
        <text>Couples ATP hydrolysis with the unwinding of duplex DNA by translocating in the 3'-5' direction.</text>
        <dbReference type="EC" id="5.6.2.4"/>
    </reaction>
</comment>
<evidence type="ECO:0000256" key="12">
    <source>
        <dbReference type="ARBA" id="ARBA00034808"/>
    </source>
</evidence>
<evidence type="ECO:0000256" key="4">
    <source>
        <dbReference type="ARBA" id="ARBA00022801"/>
    </source>
</evidence>
<dbReference type="Pfam" id="PF13361">
    <property type="entry name" value="UvrD_C"/>
    <property type="match status" value="1"/>
</dbReference>
<sequence length="1197" mass="131526">MAFSLTKEQQAVVDDRGGALLVSAAAGSGKTRVLVERLLARVTGEGLDIDRFLIITYTKAAAAELRSRIVEELSARLAEAPADRRLRRQSTLVYKANISTVHAFCAQFLRECGHSIDLDPDFKLCDEGEAGVLMLRALNDVLEQRYEGLAEGSDFARLVDTMSAGRDDSRLMQIVLDIRGRVQAHPDPAAWLDAQERAFALEGVEEAGETPWGRLLLADARRQADYWAGRVARALELCALDGGLDGNYGPTLSATLEGLRAFAAGAQRGWDAARAALPIPFPAAGRKKMGGCPETLVRQVKDIRSKCKKRMEKLADWFGDESAGLLCDLRAVYPAVRGLFALVKDFEARYTAEKARRGVLDFSDLEHLAVRLLVGEDGGPTALARQWAGRFDEIMVDEYQDTNQVQNAIFQALSRQGRNLFLVGDVKQSIYRFRLADPTIFLGKYRSFKPYTEAAEGEERRIILSKNFRSRPQVLEGANYLFRALLSEEFGEMDYTDEDALYPGADYPEAEEEGGALYALELDALDCAAEEDDEEEGPGKAPRDLLEARFVAGRICRLLEEGFPVSDGAGGLRPVRASDIVVLLRSPGTVLHHYARALGERDVPWEAEGGGDFFSATEVSVALSLLQIVDNPRQDVPLISVLRSPVYAFSADRLAQIRSAAPEGDFYAALQADGGADCAAVLAELAELRFGAADRSCHQLLWHLYDRTNLLGVFGAMDEGETRQSNLLALAELARRFEGAGHKGLFGFLSYLTRLRENGAKLALPAPGRTGGGVRLMSIHKSKGLEFPVVFLCGLMRRLNREDMSRPILFHPRLGVGPKRLDLERGVEYPTLARSAVARQLEYEMMAEELRLLYVAMTRAKEKLILSCALSQGGRELERLAGDAGCPVEPQVLLGCQSVGQWVLLAALARPDGAPLRRAAEREVETPDVPFGPAWDVRVVDAGEFRAAPAPAPRRPERNAEEETDAEALAARLRWRYPHAGDVSIPSKLTATQLKGRALDEEAAEQAPHPPRPRPLQRPRFAAEEFGLTPAQKGTALHLVMQYIDFARTDTAAAVEAEIRRLVEGAYLTPQQGQAVRPEKITAFFASPLGRAVRGSAALHREFKFSLLADAGDYYPDAGAGERVLLQGVVDCYFETAQGITVVDFKTDRVTEQTAAARAEEYRGQLAAYSRALAEITGRPVTRRVLWFFALDRAVDL</sequence>